<dbReference type="PANTHER" id="PTHR24166:SF48">
    <property type="entry name" value="PROTEIN VAPYRIN"/>
    <property type="match status" value="1"/>
</dbReference>
<dbReference type="PRINTS" id="PR01415">
    <property type="entry name" value="ANKYRIN"/>
</dbReference>
<reference evidence="4" key="1">
    <citation type="submission" date="2025-08" db="UniProtKB">
        <authorList>
            <consortium name="Ensembl"/>
        </authorList>
    </citation>
    <scope>IDENTIFICATION</scope>
</reference>
<dbReference type="Ensembl" id="ENSNMLT00000000309.1">
    <property type="protein sequence ID" value="ENSNMLP00000000251.1"/>
    <property type="gene ID" value="ENSNMLG00000000214.1"/>
</dbReference>
<organism evidence="4 5">
    <name type="scientific">Neogobius melanostomus</name>
    <name type="common">round goby</name>
    <dbReference type="NCBI Taxonomy" id="47308"/>
    <lineage>
        <taxon>Eukaryota</taxon>
        <taxon>Metazoa</taxon>
        <taxon>Chordata</taxon>
        <taxon>Craniata</taxon>
        <taxon>Vertebrata</taxon>
        <taxon>Euteleostomi</taxon>
        <taxon>Actinopterygii</taxon>
        <taxon>Neopterygii</taxon>
        <taxon>Teleostei</taxon>
        <taxon>Neoteleostei</taxon>
        <taxon>Acanthomorphata</taxon>
        <taxon>Gobiaria</taxon>
        <taxon>Gobiiformes</taxon>
        <taxon>Gobioidei</taxon>
        <taxon>Gobiidae</taxon>
        <taxon>Benthophilinae</taxon>
        <taxon>Neogobiini</taxon>
        <taxon>Neogobius</taxon>
    </lineage>
</organism>
<dbReference type="AlphaFoldDB" id="A0A8C6S1N1"/>
<feature type="repeat" description="ANK" evidence="3">
    <location>
        <begin position="441"/>
        <end position="488"/>
    </location>
</feature>
<name>A0A8C6S1N1_9GOBI</name>
<dbReference type="InterPro" id="IPR050889">
    <property type="entry name" value="Dendritic_Spine_Reg/Scaffold"/>
</dbReference>
<dbReference type="InterPro" id="IPR036770">
    <property type="entry name" value="Ankyrin_rpt-contain_sf"/>
</dbReference>
<keyword evidence="1" id="KW-0677">Repeat</keyword>
<evidence type="ECO:0000313" key="5">
    <source>
        <dbReference type="Proteomes" id="UP000694523"/>
    </source>
</evidence>
<dbReference type="InterPro" id="IPR002110">
    <property type="entry name" value="Ankyrin_rpt"/>
</dbReference>
<dbReference type="PROSITE" id="PS50297">
    <property type="entry name" value="ANK_REP_REGION"/>
    <property type="match status" value="2"/>
</dbReference>
<dbReference type="Pfam" id="PF12796">
    <property type="entry name" value="Ank_2"/>
    <property type="match status" value="2"/>
</dbReference>
<dbReference type="Gene3D" id="1.25.40.20">
    <property type="entry name" value="Ankyrin repeat-containing domain"/>
    <property type="match status" value="4"/>
</dbReference>
<evidence type="ECO:0000313" key="4">
    <source>
        <dbReference type="Ensembl" id="ENSNMLP00000000251.1"/>
    </source>
</evidence>
<feature type="repeat" description="ANK" evidence="3">
    <location>
        <begin position="124"/>
        <end position="156"/>
    </location>
</feature>
<feature type="repeat" description="ANK" evidence="3">
    <location>
        <begin position="489"/>
        <end position="529"/>
    </location>
</feature>
<reference evidence="4" key="2">
    <citation type="submission" date="2025-09" db="UniProtKB">
        <authorList>
            <consortium name="Ensembl"/>
        </authorList>
    </citation>
    <scope>IDENTIFICATION</scope>
</reference>
<keyword evidence="5" id="KW-1185">Reference proteome</keyword>
<dbReference type="Proteomes" id="UP000694523">
    <property type="component" value="Unplaced"/>
</dbReference>
<feature type="repeat" description="ANK" evidence="3">
    <location>
        <begin position="76"/>
        <end position="123"/>
    </location>
</feature>
<dbReference type="PROSITE" id="PS50088">
    <property type="entry name" value="ANK_REPEAT"/>
    <property type="match status" value="5"/>
</dbReference>
<accession>A0A8C6S1N1</accession>
<feature type="repeat" description="ANK" evidence="3">
    <location>
        <begin position="157"/>
        <end position="189"/>
    </location>
</feature>
<protein>
    <submittedName>
        <fullName evidence="4">Fem-1 homolog b</fullName>
    </submittedName>
</protein>
<dbReference type="Pfam" id="PF00023">
    <property type="entry name" value="Ank"/>
    <property type="match status" value="2"/>
</dbReference>
<dbReference type="PANTHER" id="PTHR24166">
    <property type="entry name" value="ROLLING PEBBLES, ISOFORM B"/>
    <property type="match status" value="1"/>
</dbReference>
<evidence type="ECO:0000256" key="2">
    <source>
        <dbReference type="ARBA" id="ARBA00023043"/>
    </source>
</evidence>
<proteinExistence type="predicted"/>
<dbReference type="SUPFAM" id="SSF48403">
    <property type="entry name" value="Ankyrin repeat"/>
    <property type="match status" value="1"/>
</dbReference>
<dbReference type="SMART" id="SM00248">
    <property type="entry name" value="ANK"/>
    <property type="match status" value="7"/>
</dbReference>
<evidence type="ECO:0000256" key="3">
    <source>
        <dbReference type="PROSITE-ProRule" id="PRU00023"/>
    </source>
</evidence>
<sequence>MYVETGLLWSPASAKVLLLFVLKYIKEDLLLLSQMFDPLIYAARYGHYKTVELLLNKYGEDTEQMGTSCFNGVLIHGVTALWCAAKAGHFEVVRLLIPACFKGHMDIVQYLVEHQADINIVDNDNTTCLMVAGYQGHTDVVRFLLERGADLNAKCHDGLTALHFAAARGHMDIVRELVSRRATVVEDKRGMTPLKVAADRCQADVVEFLLAYLLGASFANDQINYDIQKTFHYLHAAMTERYRDPQRLFPKERLPHIEAYGLRRECKSLEELENIRVDHDALHMEGLMIRERILGSDNILVPNQVFYRGTLYANRREFDNSIQLWLHALWLTQRCNCKTHKALLIPMELFYKMVHLHKPLNAVSVEQVMSCSVLEIQRSISRVDSAAEGKLPQALDNYKTNIFAFLYLSCISTKTTCGEEQRTRMNKHIYDVIKMDPRSDDGSTLLHLAVSPGTQVNSCYTKDVCIFPNAQVVKLLLECGAQVDAVDHEGNTPLHVIVQYDQLICDLLTLHTIITSLVEAGAHTDMANKQKKTPLDMCSTSAAKDLLKSQMKMSLQCLAARAVRKHSIPYRNEIPKTLEEFTEFH</sequence>
<evidence type="ECO:0000256" key="1">
    <source>
        <dbReference type="ARBA" id="ARBA00022737"/>
    </source>
</evidence>
<keyword evidence="2 3" id="KW-0040">ANK repeat</keyword>